<name>A0A8H7CSE0_9AGAR</name>
<keyword evidence="3" id="KW-0560">Oxidoreductase</keyword>
<proteinExistence type="inferred from homology"/>
<dbReference type="InterPro" id="IPR008030">
    <property type="entry name" value="NmrA-like"/>
</dbReference>
<organism evidence="5 6">
    <name type="scientific">Mycena venus</name>
    <dbReference type="NCBI Taxonomy" id="2733690"/>
    <lineage>
        <taxon>Eukaryota</taxon>
        <taxon>Fungi</taxon>
        <taxon>Dikarya</taxon>
        <taxon>Basidiomycota</taxon>
        <taxon>Agaricomycotina</taxon>
        <taxon>Agaricomycetes</taxon>
        <taxon>Agaricomycetidae</taxon>
        <taxon>Agaricales</taxon>
        <taxon>Marasmiineae</taxon>
        <taxon>Mycenaceae</taxon>
        <taxon>Mycena</taxon>
    </lineage>
</organism>
<dbReference type="GO" id="GO:0005634">
    <property type="term" value="C:nucleus"/>
    <property type="evidence" value="ECO:0007669"/>
    <property type="project" value="TreeGrafter"/>
</dbReference>
<feature type="domain" description="NmrA-like" evidence="4">
    <location>
        <begin position="10"/>
        <end position="294"/>
    </location>
</feature>
<dbReference type="Proteomes" id="UP000620124">
    <property type="component" value="Unassembled WGS sequence"/>
</dbReference>
<evidence type="ECO:0000313" key="6">
    <source>
        <dbReference type="Proteomes" id="UP000620124"/>
    </source>
</evidence>
<dbReference type="EMBL" id="JACAZI010000011">
    <property type="protein sequence ID" value="KAF7348475.1"/>
    <property type="molecule type" value="Genomic_DNA"/>
</dbReference>
<comment type="similarity">
    <text evidence="1">Belongs to the NmrA-type oxidoreductase family.</text>
</comment>
<dbReference type="Gene3D" id="3.90.25.10">
    <property type="entry name" value="UDP-galactose 4-epimerase, domain 1"/>
    <property type="match status" value="1"/>
</dbReference>
<dbReference type="SUPFAM" id="SSF51735">
    <property type="entry name" value="NAD(P)-binding Rossmann-fold domains"/>
    <property type="match status" value="1"/>
</dbReference>
<dbReference type="InterPro" id="IPR051164">
    <property type="entry name" value="NmrA-like_oxidored"/>
</dbReference>
<evidence type="ECO:0000256" key="2">
    <source>
        <dbReference type="ARBA" id="ARBA00022857"/>
    </source>
</evidence>
<sequence length="317" mass="34427">MITQNSSAPLIAVVGATGIQGGSVIKTLTASSKPYRVRGFTRDATKPVSQDLIAKGVEMVTVSLVVDNVKEVFKAFEGANMAFLVTNFLEHMDAERETAEAKMMIDAAKVGGVERIVWSGLPHCTKLSAGKITHVGHYDSKAAASGYGRQSGIPFVDVQAGFYASNFFNPWIAPVKRADGTYAIPLPLSPTVPLPVIDMARDYGLYVLRALEAPVFPDGSEVHTGLDITMEEVAIQLSQVTGKRIIIEQITLDQYGKKMADSGAPVHVVVDMLDAWKWFEEFGYYGGEATSSVEGLAKHPLSFREFAKAEDWSKVFM</sequence>
<evidence type="ECO:0000313" key="5">
    <source>
        <dbReference type="EMBL" id="KAF7348475.1"/>
    </source>
</evidence>
<gene>
    <name evidence="5" type="ORF">MVEN_01364800</name>
</gene>
<reference evidence="5" key="1">
    <citation type="submission" date="2020-05" db="EMBL/GenBank/DDBJ databases">
        <title>Mycena genomes resolve the evolution of fungal bioluminescence.</title>
        <authorList>
            <person name="Tsai I.J."/>
        </authorList>
    </citation>
    <scope>NUCLEOTIDE SEQUENCE</scope>
    <source>
        <strain evidence="5">CCC161011</strain>
    </source>
</reference>
<dbReference type="CDD" id="cd05251">
    <property type="entry name" value="NmrA_like_SDR_a"/>
    <property type="match status" value="1"/>
</dbReference>
<evidence type="ECO:0000256" key="1">
    <source>
        <dbReference type="ARBA" id="ARBA00006328"/>
    </source>
</evidence>
<keyword evidence="6" id="KW-1185">Reference proteome</keyword>
<dbReference type="Gene3D" id="3.40.50.720">
    <property type="entry name" value="NAD(P)-binding Rossmann-like Domain"/>
    <property type="match status" value="1"/>
</dbReference>
<comment type="caution">
    <text evidence="5">The sequence shown here is derived from an EMBL/GenBank/DDBJ whole genome shotgun (WGS) entry which is preliminary data.</text>
</comment>
<keyword evidence="2" id="KW-0521">NADP</keyword>
<dbReference type="Pfam" id="PF05368">
    <property type="entry name" value="NmrA"/>
    <property type="match status" value="1"/>
</dbReference>
<dbReference type="OrthoDB" id="2868448at2759"/>
<dbReference type="PANTHER" id="PTHR42748">
    <property type="entry name" value="NITROGEN METABOLITE REPRESSION PROTEIN NMRA FAMILY MEMBER"/>
    <property type="match status" value="1"/>
</dbReference>
<dbReference type="PANTHER" id="PTHR42748:SF30">
    <property type="entry name" value="NMRA-LIKE DOMAIN-CONTAINING PROTEIN"/>
    <property type="match status" value="1"/>
</dbReference>
<evidence type="ECO:0000256" key="3">
    <source>
        <dbReference type="ARBA" id="ARBA00023002"/>
    </source>
</evidence>
<protein>
    <submittedName>
        <fullName evidence="5">NAD(P)-binding protein</fullName>
    </submittedName>
</protein>
<dbReference type="GO" id="GO:0016491">
    <property type="term" value="F:oxidoreductase activity"/>
    <property type="evidence" value="ECO:0007669"/>
    <property type="project" value="UniProtKB-KW"/>
</dbReference>
<accession>A0A8H7CSE0</accession>
<dbReference type="InterPro" id="IPR036291">
    <property type="entry name" value="NAD(P)-bd_dom_sf"/>
</dbReference>
<evidence type="ECO:0000259" key="4">
    <source>
        <dbReference type="Pfam" id="PF05368"/>
    </source>
</evidence>
<dbReference type="AlphaFoldDB" id="A0A8H7CSE0"/>